<dbReference type="InterPro" id="IPR007138">
    <property type="entry name" value="ABM_dom"/>
</dbReference>
<dbReference type="Pfam" id="PF07876">
    <property type="entry name" value="Dabb"/>
    <property type="match status" value="1"/>
</dbReference>
<reference evidence="4" key="1">
    <citation type="submission" date="2018-10" db="EMBL/GenBank/DDBJ databases">
        <title>Population genomic analysis revealed the cold adaptation of white poplar.</title>
        <authorList>
            <person name="Liu Y.-J."/>
        </authorList>
    </citation>
    <scope>NUCLEOTIDE SEQUENCE [LARGE SCALE GENOMIC DNA]</scope>
    <source>
        <strain evidence="4">PAL-ZL1</strain>
    </source>
</reference>
<dbReference type="PROSITE" id="PS51502">
    <property type="entry name" value="S_R_A_B_BARREL"/>
    <property type="match status" value="1"/>
</dbReference>
<feature type="domain" description="Stress-response A/B barrel" evidence="2">
    <location>
        <begin position="16"/>
        <end position="110"/>
    </location>
</feature>
<evidence type="ECO:0000259" key="2">
    <source>
        <dbReference type="PROSITE" id="PS51502"/>
    </source>
</evidence>
<dbReference type="Gene3D" id="3.30.70.100">
    <property type="match status" value="1"/>
</dbReference>
<dbReference type="InterPro" id="IPR044662">
    <property type="entry name" value="HS1/DABB1-like"/>
</dbReference>
<dbReference type="PANTHER" id="PTHR33178">
    <property type="match status" value="1"/>
</dbReference>
<comment type="caution">
    <text evidence="4">The sequence shown here is derived from an EMBL/GenBank/DDBJ whole genome shotgun (WGS) entry which is preliminary data.</text>
</comment>
<sequence>MASKKSAIVLPGSKVLKHIVFVRFNDGITDEQIEKFIKDYAHVADAIESVKGFGWGKNYPVQQLNHGYLYGFELSFDSQDAFNEYLQSPALTEFHAKFLPACASRMIMDYYLF</sequence>
<evidence type="ECO:0000256" key="1">
    <source>
        <dbReference type="ARBA" id="ARBA00011738"/>
    </source>
</evidence>
<dbReference type="SMART" id="SM00886">
    <property type="entry name" value="Dabb"/>
    <property type="match status" value="1"/>
</dbReference>
<dbReference type="EMBL" id="RCHU01001170">
    <property type="protein sequence ID" value="TKR74308.1"/>
    <property type="molecule type" value="Genomic_DNA"/>
</dbReference>
<organism evidence="4">
    <name type="scientific">Populus alba</name>
    <name type="common">White poplar</name>
    <dbReference type="NCBI Taxonomy" id="43335"/>
    <lineage>
        <taxon>Eukaryota</taxon>
        <taxon>Viridiplantae</taxon>
        <taxon>Streptophyta</taxon>
        <taxon>Embryophyta</taxon>
        <taxon>Tracheophyta</taxon>
        <taxon>Spermatophyta</taxon>
        <taxon>Magnoliopsida</taxon>
        <taxon>eudicotyledons</taxon>
        <taxon>Gunneridae</taxon>
        <taxon>Pentapetalae</taxon>
        <taxon>rosids</taxon>
        <taxon>fabids</taxon>
        <taxon>Malpighiales</taxon>
        <taxon>Salicaceae</taxon>
        <taxon>Saliceae</taxon>
        <taxon>Populus</taxon>
    </lineage>
</organism>
<dbReference type="InterPro" id="IPR011008">
    <property type="entry name" value="Dimeric_a/b-barrel"/>
</dbReference>
<name>A0A4U5MWW4_POPAL</name>
<gene>
    <name evidence="4" type="ORF">D5086_0000293410</name>
</gene>
<dbReference type="STRING" id="43335.A0A4U5MWW4"/>
<proteinExistence type="predicted"/>
<dbReference type="SUPFAM" id="SSF54909">
    <property type="entry name" value="Dimeric alpha+beta barrel"/>
    <property type="match status" value="1"/>
</dbReference>
<accession>A0A4U5MWW4</accession>
<evidence type="ECO:0008006" key="5">
    <source>
        <dbReference type="Google" id="ProtNLM"/>
    </source>
</evidence>
<comment type="subunit">
    <text evidence="1">Homodimer.</text>
</comment>
<dbReference type="InterPro" id="IPR013097">
    <property type="entry name" value="Dabb"/>
</dbReference>
<dbReference type="PANTHER" id="PTHR33178:SF10">
    <property type="entry name" value="STRESS-RESPONSE A_B BARREL DOMAIN-CONTAINING PROTEIN"/>
    <property type="match status" value="1"/>
</dbReference>
<dbReference type="PROSITE" id="PS51725">
    <property type="entry name" value="ABM"/>
    <property type="match status" value="1"/>
</dbReference>
<dbReference type="GO" id="GO:0009865">
    <property type="term" value="P:pollen tube adhesion"/>
    <property type="evidence" value="ECO:0007669"/>
    <property type="project" value="TreeGrafter"/>
</dbReference>
<evidence type="ECO:0000313" key="4">
    <source>
        <dbReference type="EMBL" id="TKR74308.1"/>
    </source>
</evidence>
<evidence type="ECO:0000259" key="3">
    <source>
        <dbReference type="PROSITE" id="PS51725"/>
    </source>
</evidence>
<dbReference type="AlphaFoldDB" id="A0A4U5MWW4"/>
<feature type="domain" description="ABM" evidence="3">
    <location>
        <begin position="20"/>
        <end position="113"/>
    </location>
</feature>
<protein>
    <recommendedName>
        <fullName evidence="5">Stress-response A/B barrel domain-containing protein</fullName>
    </recommendedName>
</protein>